<sequence length="129" mass="14187">MKFLSRFLFSIFSNLLAFLIAIKFVEGFTIADGSTTLFGISVPVLVAVVALFTVINLFIRPIIKLILSPIIILTFGLGILVVNALMLYLLDYFSKNVTIQGLEPLAYATLIISVVNLIIGVSARKTYKD</sequence>
<keyword evidence="1" id="KW-1133">Transmembrane helix</keyword>
<reference evidence="2 3" key="1">
    <citation type="journal article" date="2015" name="Nature">
        <title>rRNA introns, odd ribosomes, and small enigmatic genomes across a large radiation of phyla.</title>
        <authorList>
            <person name="Brown C.T."/>
            <person name="Hug L.A."/>
            <person name="Thomas B.C."/>
            <person name="Sharon I."/>
            <person name="Castelle C.J."/>
            <person name="Singh A."/>
            <person name="Wilkins M.J."/>
            <person name="Williams K.H."/>
            <person name="Banfield J.F."/>
        </authorList>
    </citation>
    <scope>NUCLEOTIDE SEQUENCE [LARGE SCALE GENOMIC DNA]</scope>
</reference>
<evidence type="ECO:0000256" key="1">
    <source>
        <dbReference type="SAM" id="Phobius"/>
    </source>
</evidence>
<name>A0A0G1U5I0_9BACT</name>
<organism evidence="2 3">
    <name type="scientific">Candidatus Wolfebacteria bacterium GW2011_GWA2_47_9b</name>
    <dbReference type="NCBI Taxonomy" id="1619005"/>
    <lineage>
        <taxon>Bacteria</taxon>
        <taxon>Candidatus Wolfeibacteriota</taxon>
    </lineage>
</organism>
<dbReference type="InterPro" id="IPR007165">
    <property type="entry name" value="Phage_holin_4_2"/>
</dbReference>
<dbReference type="EMBL" id="LCPB01000016">
    <property type="protein sequence ID" value="KKU89341.1"/>
    <property type="molecule type" value="Genomic_DNA"/>
</dbReference>
<feature type="transmembrane region" description="Helical" evidence="1">
    <location>
        <begin position="105"/>
        <end position="123"/>
    </location>
</feature>
<dbReference type="AlphaFoldDB" id="A0A0G1U5I0"/>
<feature type="transmembrane region" description="Helical" evidence="1">
    <location>
        <begin position="37"/>
        <end position="59"/>
    </location>
</feature>
<protein>
    <submittedName>
        <fullName evidence="2">Putative membrane protein</fullName>
    </submittedName>
</protein>
<accession>A0A0G1U5I0</accession>
<comment type="caution">
    <text evidence="2">The sequence shown here is derived from an EMBL/GenBank/DDBJ whole genome shotgun (WGS) entry which is preliminary data.</text>
</comment>
<proteinExistence type="predicted"/>
<dbReference type="Proteomes" id="UP000033882">
    <property type="component" value="Unassembled WGS sequence"/>
</dbReference>
<feature type="transmembrane region" description="Helical" evidence="1">
    <location>
        <begin position="66"/>
        <end position="90"/>
    </location>
</feature>
<dbReference type="PATRIC" id="fig|1619005.3.peg.908"/>
<gene>
    <name evidence="2" type="ORF">UY19_C0016G0027</name>
</gene>
<dbReference type="Pfam" id="PF04020">
    <property type="entry name" value="Phage_holin_4_2"/>
    <property type="match status" value="1"/>
</dbReference>
<dbReference type="PANTHER" id="PTHR37309">
    <property type="entry name" value="SLR0284 PROTEIN"/>
    <property type="match status" value="1"/>
</dbReference>
<evidence type="ECO:0000313" key="2">
    <source>
        <dbReference type="EMBL" id="KKU89341.1"/>
    </source>
</evidence>
<evidence type="ECO:0000313" key="3">
    <source>
        <dbReference type="Proteomes" id="UP000033882"/>
    </source>
</evidence>
<keyword evidence="1" id="KW-0472">Membrane</keyword>
<dbReference type="PANTHER" id="PTHR37309:SF1">
    <property type="entry name" value="SLR0284 PROTEIN"/>
    <property type="match status" value="1"/>
</dbReference>
<keyword evidence="1" id="KW-0812">Transmembrane</keyword>